<dbReference type="EMBL" id="RWGY01000007">
    <property type="protein sequence ID" value="TVU41035.1"/>
    <property type="molecule type" value="Genomic_DNA"/>
</dbReference>
<comment type="caution">
    <text evidence="2">The sequence shown here is derived from an EMBL/GenBank/DDBJ whole genome shotgun (WGS) entry which is preliminary data.</text>
</comment>
<proteinExistence type="predicted"/>
<dbReference type="Pfam" id="PF03017">
    <property type="entry name" value="Transposase_23"/>
    <property type="match status" value="1"/>
</dbReference>
<evidence type="ECO:0000259" key="1">
    <source>
        <dbReference type="Pfam" id="PF03017"/>
    </source>
</evidence>
<name>A0A5J9VZF9_9POAL</name>
<keyword evidence="3" id="KW-1185">Reference proteome</keyword>
<dbReference type="Proteomes" id="UP000324897">
    <property type="component" value="Chromosome 4"/>
</dbReference>
<dbReference type="AlphaFoldDB" id="A0A5J9VZF9"/>
<organism evidence="2 3">
    <name type="scientific">Eragrostis curvula</name>
    <name type="common">weeping love grass</name>
    <dbReference type="NCBI Taxonomy" id="38414"/>
    <lineage>
        <taxon>Eukaryota</taxon>
        <taxon>Viridiplantae</taxon>
        <taxon>Streptophyta</taxon>
        <taxon>Embryophyta</taxon>
        <taxon>Tracheophyta</taxon>
        <taxon>Spermatophyta</taxon>
        <taxon>Magnoliopsida</taxon>
        <taxon>Liliopsida</taxon>
        <taxon>Poales</taxon>
        <taxon>Poaceae</taxon>
        <taxon>PACMAD clade</taxon>
        <taxon>Chloridoideae</taxon>
        <taxon>Eragrostideae</taxon>
        <taxon>Eragrostidinae</taxon>
        <taxon>Eragrostis</taxon>
    </lineage>
</organism>
<dbReference type="OrthoDB" id="692715at2759"/>
<evidence type="ECO:0000313" key="3">
    <source>
        <dbReference type="Proteomes" id="UP000324897"/>
    </source>
</evidence>
<gene>
    <name evidence="2" type="ORF">EJB05_14525</name>
</gene>
<sequence>MLALLHCILMKRNVKRGRKQYERQRLANVKRNKRRLEALNIPRLELWCSNVGKDVILFVIIRSEQPEAKGTIISTKPSTIVDGQAIGREFCEVIVTHVLKRDAILPHPIPPMETMGDALMMAIAWLYKKDVLGVDMDNNVMTRVCTWLNLLFF</sequence>
<accession>A0A5J9VZF9</accession>
<feature type="non-terminal residue" evidence="2">
    <location>
        <position position="1"/>
    </location>
</feature>
<feature type="domain" description="Transposase Tnp1/En/Spm-like" evidence="1">
    <location>
        <begin position="55"/>
        <end position="119"/>
    </location>
</feature>
<dbReference type="InterPro" id="IPR004264">
    <property type="entry name" value="Transposase_23"/>
</dbReference>
<evidence type="ECO:0000313" key="2">
    <source>
        <dbReference type="EMBL" id="TVU41035.1"/>
    </source>
</evidence>
<protein>
    <recommendedName>
        <fullName evidence="1">Transposase Tnp1/En/Spm-like domain-containing protein</fullName>
    </recommendedName>
</protein>
<reference evidence="2 3" key="1">
    <citation type="journal article" date="2019" name="Sci. Rep.">
        <title>A high-quality genome of Eragrostis curvula grass provides insights into Poaceae evolution and supports new strategies to enhance forage quality.</title>
        <authorList>
            <person name="Carballo J."/>
            <person name="Santos B.A.C.M."/>
            <person name="Zappacosta D."/>
            <person name="Garbus I."/>
            <person name="Selva J.P."/>
            <person name="Gallo C.A."/>
            <person name="Diaz A."/>
            <person name="Albertini E."/>
            <person name="Caccamo M."/>
            <person name="Echenique V."/>
        </authorList>
    </citation>
    <scope>NUCLEOTIDE SEQUENCE [LARGE SCALE GENOMIC DNA]</scope>
    <source>
        <strain evidence="3">cv. Victoria</strain>
        <tissue evidence="2">Leaf</tissue>
    </source>
</reference>
<dbReference type="Gramene" id="TVU41035">
    <property type="protein sequence ID" value="TVU41035"/>
    <property type="gene ID" value="EJB05_14525"/>
</dbReference>